<evidence type="ECO:0000256" key="1">
    <source>
        <dbReference type="SAM" id="Phobius"/>
    </source>
</evidence>
<name>Q6L4K2_ORYSJ</name>
<keyword evidence="1" id="KW-1133">Transmembrane helix</keyword>
<gene>
    <name evidence="2" type="primary">OSJNBb0079L11.15</name>
</gene>
<protein>
    <submittedName>
        <fullName evidence="2">Uncharacterized protein</fullName>
    </submittedName>
</protein>
<dbReference type="AlphaFoldDB" id="Q6L4K2"/>
<proteinExistence type="predicted"/>
<dbReference type="Proteomes" id="UP000000763">
    <property type="component" value="Chromosome 5"/>
</dbReference>
<accession>Q6L4K2</accession>
<reference evidence="3" key="1">
    <citation type="journal article" date="2005" name="Nature">
        <title>The map-based sequence of the rice genome.</title>
        <authorList>
            <consortium name="International rice genome sequencing project (IRGSP)"/>
            <person name="Matsumoto T."/>
            <person name="Wu J."/>
            <person name="Kanamori H."/>
            <person name="Katayose Y."/>
            <person name="Fujisawa M."/>
            <person name="Namiki N."/>
            <person name="Mizuno H."/>
            <person name="Yamamoto K."/>
            <person name="Antonio B.A."/>
            <person name="Baba T."/>
            <person name="Sakata K."/>
            <person name="Nagamura Y."/>
            <person name="Aoki H."/>
            <person name="Arikawa K."/>
            <person name="Arita K."/>
            <person name="Bito T."/>
            <person name="Chiden Y."/>
            <person name="Fujitsuka N."/>
            <person name="Fukunaka R."/>
            <person name="Hamada M."/>
            <person name="Harada C."/>
            <person name="Hayashi A."/>
            <person name="Hijishita S."/>
            <person name="Honda M."/>
            <person name="Hosokawa S."/>
            <person name="Ichikawa Y."/>
            <person name="Idonuma A."/>
            <person name="Iijima M."/>
            <person name="Ikeda M."/>
            <person name="Ikeno M."/>
            <person name="Ito K."/>
            <person name="Ito S."/>
            <person name="Ito T."/>
            <person name="Ito Y."/>
            <person name="Ito Y."/>
            <person name="Iwabuchi A."/>
            <person name="Kamiya K."/>
            <person name="Karasawa W."/>
            <person name="Kurita K."/>
            <person name="Katagiri S."/>
            <person name="Kikuta A."/>
            <person name="Kobayashi H."/>
            <person name="Kobayashi N."/>
            <person name="Machita K."/>
            <person name="Maehara T."/>
            <person name="Masukawa M."/>
            <person name="Mizubayashi T."/>
            <person name="Mukai Y."/>
            <person name="Nagasaki H."/>
            <person name="Nagata Y."/>
            <person name="Naito S."/>
            <person name="Nakashima M."/>
            <person name="Nakama Y."/>
            <person name="Nakamichi Y."/>
            <person name="Nakamura M."/>
            <person name="Meguro A."/>
            <person name="Negishi M."/>
            <person name="Ohta I."/>
            <person name="Ohta T."/>
            <person name="Okamoto M."/>
            <person name="Ono N."/>
            <person name="Saji S."/>
            <person name="Sakaguchi M."/>
            <person name="Sakai K."/>
            <person name="Shibata M."/>
            <person name="Shimokawa T."/>
            <person name="Song J."/>
            <person name="Takazaki Y."/>
            <person name="Terasawa K."/>
            <person name="Tsugane M."/>
            <person name="Tsuji K."/>
            <person name="Ueda S."/>
            <person name="Waki K."/>
            <person name="Yamagata H."/>
            <person name="Yamamoto M."/>
            <person name="Yamamoto S."/>
            <person name="Yamane H."/>
            <person name="Yoshiki S."/>
            <person name="Yoshihara R."/>
            <person name="Yukawa K."/>
            <person name="Zhong H."/>
            <person name="Yano M."/>
            <person name="Yuan Q."/>
            <person name="Ouyang S."/>
            <person name="Liu J."/>
            <person name="Jones K.M."/>
            <person name="Gansberger K."/>
            <person name="Moffat K."/>
            <person name="Hill J."/>
            <person name="Bera J."/>
            <person name="Fadrosh D."/>
            <person name="Jin S."/>
            <person name="Johri S."/>
            <person name="Kim M."/>
            <person name="Overton L."/>
            <person name="Reardon M."/>
            <person name="Tsitrin T."/>
            <person name="Vuong H."/>
            <person name="Weaver B."/>
            <person name="Ciecko A."/>
            <person name="Tallon L."/>
            <person name="Jackson J."/>
            <person name="Pai G."/>
            <person name="Aken S.V."/>
            <person name="Utterback T."/>
            <person name="Reidmuller S."/>
            <person name="Feldblyum T."/>
            <person name="Hsiao J."/>
            <person name="Zismann V."/>
            <person name="Iobst S."/>
            <person name="de Vazeille A.R."/>
            <person name="Buell C.R."/>
            <person name="Ying K."/>
            <person name="Li Y."/>
            <person name="Lu T."/>
            <person name="Huang Y."/>
            <person name="Zhao Q."/>
            <person name="Feng Q."/>
            <person name="Zhang L."/>
            <person name="Zhu J."/>
            <person name="Weng Q."/>
            <person name="Mu J."/>
            <person name="Lu Y."/>
            <person name="Fan D."/>
            <person name="Liu Y."/>
            <person name="Guan J."/>
            <person name="Zhang Y."/>
            <person name="Yu S."/>
            <person name="Liu X."/>
            <person name="Zhang Y."/>
            <person name="Hong G."/>
            <person name="Han B."/>
            <person name="Choisne N."/>
            <person name="Demange N."/>
            <person name="Orjeda G."/>
            <person name="Samain S."/>
            <person name="Cattolico L."/>
            <person name="Pelletier E."/>
            <person name="Couloux A."/>
            <person name="Segurens B."/>
            <person name="Wincker P."/>
            <person name="D'Hont A."/>
            <person name="Scarpelli C."/>
            <person name="Weissenbach J."/>
            <person name="Salanoubat M."/>
            <person name="Quetier F."/>
            <person name="Yu Y."/>
            <person name="Kim H.R."/>
            <person name="Rambo T."/>
            <person name="Currie J."/>
            <person name="Collura K."/>
            <person name="Luo M."/>
            <person name="Yang T."/>
            <person name="Ammiraju J.S.S."/>
            <person name="Engler F."/>
            <person name="Soderlund C."/>
            <person name="Wing R.A."/>
            <person name="Palmer L.E."/>
            <person name="de la Bastide M."/>
            <person name="Spiegel L."/>
            <person name="Nascimento L."/>
            <person name="Zutavern T."/>
            <person name="O'Shaughnessy A."/>
            <person name="Dike S."/>
            <person name="Dedhia N."/>
            <person name="Preston R."/>
            <person name="Balija V."/>
            <person name="McCombie W.R."/>
            <person name="Chow T."/>
            <person name="Chen H."/>
            <person name="Chung M."/>
            <person name="Chen C."/>
            <person name="Shaw J."/>
            <person name="Wu H."/>
            <person name="Hsiao K."/>
            <person name="Chao Y."/>
            <person name="Chu M."/>
            <person name="Cheng C."/>
            <person name="Hour A."/>
            <person name="Lee P."/>
            <person name="Lin S."/>
            <person name="Lin Y."/>
            <person name="Liou J."/>
            <person name="Liu S."/>
            <person name="Hsing Y."/>
            <person name="Raghuvanshi S."/>
            <person name="Mohanty A."/>
            <person name="Bharti A.K."/>
            <person name="Gaur A."/>
            <person name="Gupta V."/>
            <person name="Kumar D."/>
            <person name="Ravi V."/>
            <person name="Vij S."/>
            <person name="Kapur A."/>
            <person name="Khurana P."/>
            <person name="Khurana P."/>
            <person name="Khurana J.P."/>
            <person name="Tyagi A.K."/>
            <person name="Gaikwad K."/>
            <person name="Singh A."/>
            <person name="Dalal V."/>
            <person name="Srivastava S."/>
            <person name="Dixit A."/>
            <person name="Pal A.K."/>
            <person name="Ghazi I.A."/>
            <person name="Yadav M."/>
            <person name="Pandit A."/>
            <person name="Bhargava A."/>
            <person name="Sureshbabu K."/>
            <person name="Batra K."/>
            <person name="Sharma T.R."/>
            <person name="Mohapatra T."/>
            <person name="Singh N.K."/>
            <person name="Messing J."/>
            <person name="Nelson A.B."/>
            <person name="Fuks G."/>
            <person name="Kavchok S."/>
            <person name="Keizer G."/>
            <person name="Linton E."/>
            <person name="Llaca V."/>
            <person name="Song R."/>
            <person name="Tanyolac B."/>
            <person name="Young S."/>
            <person name="Ho-Il K."/>
            <person name="Hahn J.H."/>
            <person name="Sangsakoo G."/>
            <person name="Vanavichit A."/>
            <person name="de Mattos Luiz.A.T."/>
            <person name="Zimmer P.D."/>
            <person name="Malone G."/>
            <person name="Dellagostin O."/>
            <person name="de Oliveira A.C."/>
            <person name="Bevan M."/>
            <person name="Bancroft I."/>
            <person name="Minx P."/>
            <person name="Cordum H."/>
            <person name="Wilson R."/>
            <person name="Cheng Z."/>
            <person name="Jin W."/>
            <person name="Jiang J."/>
            <person name="Leong S.A."/>
            <person name="Iwama H."/>
            <person name="Gojobori T."/>
            <person name="Itoh T."/>
            <person name="Niimura Y."/>
            <person name="Fujii Y."/>
            <person name="Habara T."/>
            <person name="Sakai H."/>
            <person name="Sato Y."/>
            <person name="Wilson G."/>
            <person name="Kumar K."/>
            <person name="McCouch S."/>
            <person name="Juretic N."/>
            <person name="Hoen D."/>
            <person name="Wright S."/>
            <person name="Bruskiewich R."/>
            <person name="Bureau T."/>
            <person name="Miyao A."/>
            <person name="Hirochika H."/>
            <person name="Nishikawa T."/>
            <person name="Kadowaki K."/>
            <person name="Sugiura M."/>
            <person name="Burr B."/>
            <person name="Sasaki T."/>
        </authorList>
    </citation>
    <scope>NUCLEOTIDE SEQUENCE [LARGE SCALE GENOMIC DNA]</scope>
    <source>
        <strain evidence="3">cv. Nipponbare</strain>
    </source>
</reference>
<evidence type="ECO:0000313" key="2">
    <source>
        <dbReference type="EMBL" id="AAT39238.1"/>
    </source>
</evidence>
<organism evidence="2 3">
    <name type="scientific">Oryza sativa subsp. japonica</name>
    <name type="common">Rice</name>
    <dbReference type="NCBI Taxonomy" id="39947"/>
    <lineage>
        <taxon>Eukaryota</taxon>
        <taxon>Viridiplantae</taxon>
        <taxon>Streptophyta</taxon>
        <taxon>Embryophyta</taxon>
        <taxon>Tracheophyta</taxon>
        <taxon>Spermatophyta</taxon>
        <taxon>Magnoliopsida</taxon>
        <taxon>Liliopsida</taxon>
        <taxon>Poales</taxon>
        <taxon>Poaceae</taxon>
        <taxon>BOP clade</taxon>
        <taxon>Oryzoideae</taxon>
        <taxon>Oryzeae</taxon>
        <taxon>Oryzinae</taxon>
        <taxon>Oryza</taxon>
        <taxon>Oryza sativa</taxon>
    </lineage>
</organism>
<reference evidence="3" key="2">
    <citation type="journal article" date="2008" name="Nucleic Acids Res.">
        <title>The rice annotation project database (RAP-DB): 2008 update.</title>
        <authorList>
            <consortium name="The rice annotation project (RAP)"/>
        </authorList>
    </citation>
    <scope>GENOME REANNOTATION</scope>
    <source>
        <strain evidence="3">cv. Nipponbare</strain>
    </source>
</reference>
<sequence>MAPNSKAQRVQFAHVLQNTRLNNAWNVLLDLKHGITSILKKVSTCGALLSSSIVNRTCELMSNGTIKASGGARNYIRLGLSYPNEQYENKAVYSLMVFAADFTVCIQFFFCK</sequence>
<dbReference type="EMBL" id="AC134931">
    <property type="protein sequence ID" value="AAT39238.1"/>
    <property type="molecule type" value="Genomic_DNA"/>
</dbReference>
<feature type="transmembrane region" description="Helical" evidence="1">
    <location>
        <begin position="91"/>
        <end position="111"/>
    </location>
</feature>
<keyword evidence="1" id="KW-0472">Membrane</keyword>
<evidence type="ECO:0000313" key="3">
    <source>
        <dbReference type="Proteomes" id="UP000000763"/>
    </source>
</evidence>
<keyword evidence="1" id="KW-0812">Transmembrane</keyword>